<evidence type="ECO:0000313" key="2">
    <source>
        <dbReference type="Proteomes" id="UP000032360"/>
    </source>
</evidence>
<name>A0A0D8HIJ4_9ACTN</name>
<proteinExistence type="predicted"/>
<reference evidence="1 2" key="1">
    <citation type="submission" date="2015-01" db="EMBL/GenBank/DDBJ databases">
        <title>Draft genome of the acidophilic iron oxidizer Acidithrix ferrooxidans strain Py-F3.</title>
        <authorList>
            <person name="Poehlein A."/>
            <person name="Eisen S."/>
            <person name="Schloemann M."/>
            <person name="Johnson B.D."/>
            <person name="Daniel R."/>
            <person name="Muehling M."/>
        </authorList>
    </citation>
    <scope>NUCLEOTIDE SEQUENCE [LARGE SCALE GENOMIC DNA]</scope>
    <source>
        <strain evidence="1 2">Py-F3</strain>
    </source>
</reference>
<dbReference type="AlphaFoldDB" id="A0A0D8HIJ4"/>
<protein>
    <submittedName>
        <fullName evidence="1">Uncharacterized protein</fullName>
    </submittedName>
</protein>
<gene>
    <name evidence="1" type="ORF">AXFE_22870</name>
</gene>
<comment type="caution">
    <text evidence="1">The sequence shown here is derived from an EMBL/GenBank/DDBJ whole genome shotgun (WGS) entry which is preliminary data.</text>
</comment>
<dbReference type="RefSeq" id="WP_160291832.1">
    <property type="nucleotide sequence ID" value="NZ_JXYS01000072.1"/>
</dbReference>
<dbReference type="Proteomes" id="UP000032360">
    <property type="component" value="Unassembled WGS sequence"/>
</dbReference>
<sequence>MFTHGSVSYAANPSPDLAISHTRLVFITLFFLRIGGQLSLGALRDDEGRRPSLQG</sequence>
<keyword evidence="2" id="KW-1185">Reference proteome</keyword>
<evidence type="ECO:0000313" key="1">
    <source>
        <dbReference type="EMBL" id="KJF16866.1"/>
    </source>
</evidence>
<organism evidence="1 2">
    <name type="scientific">Acidithrix ferrooxidans</name>
    <dbReference type="NCBI Taxonomy" id="1280514"/>
    <lineage>
        <taxon>Bacteria</taxon>
        <taxon>Bacillati</taxon>
        <taxon>Actinomycetota</taxon>
        <taxon>Acidimicrobiia</taxon>
        <taxon>Acidimicrobiales</taxon>
        <taxon>Acidimicrobiaceae</taxon>
        <taxon>Acidithrix</taxon>
    </lineage>
</organism>
<dbReference type="EMBL" id="JXYS01000072">
    <property type="protein sequence ID" value="KJF16866.1"/>
    <property type="molecule type" value="Genomic_DNA"/>
</dbReference>
<accession>A0A0D8HIJ4</accession>